<sequence>MTSLFEAIAPARHGVAIPPPVETLLSALQDTPGPVLGDGTHTGKAQGGVKTKLFGFLTVDLAPFGPEVPYRWKALPGAGFQLDLLLQHLPGVDKVLTFVDPGSVLFAAKRETEPDPEGGTPREWLTKTGDPVDMHADLCLRVRGTPTVPAAITWLKFELGQDPQDDVFVLQPTPTQILFGGSGFGIELPAGIIVDDSTTASAPGSPSAAWTGVAIPNAKLYIPRDIPLIGGHAVDFDLALAASGGLHASATATIAAAGHRPEITVQMEWQDPAASTLADLLPTAIEATAEFPIAGRHEPAPGGSFTLAGGDPLTVRVRCSRALQPEASVTFEVAVDAAGPDGLVKAAGTSAVGKVVVTAAALATALIADSSLSSPSPGGDATGIWLHELLTAAAGASVFLDPGGTVVIDRAAVALSTAGSGQAVRLSIDYLVDVLVHTFDVGGAMRIEMAADRPMRIRYRNVAVETTGQDLASIHLSFDDATLDVEDPGAWRVQSPGSLLDIIGTRSGHGSLWYEIDLKFKVDLGPITVSNATVRITAAGAGTPDVELRGLGVDIDTPALSGHGAANITNTGFSADLWGRIGSPLGVGARVYFVYGGGDSFLLDVVGSLPGPIPLGPTGLGLYSLGGMFGLNMRPTLPAGGDFVENQLAWTPTDTVPDAGAMMLGLQAGVGTVYDLAYTFSATGNLLVTVPDVAFRLAVNARVLHEPDFLNTENNGPLKGLIVVDEDGITVGARGNLAIDADPPRLVEVKVPLDAQLPFADPSSWYFRLGSDGVAGREPGPITATVLPDLFKIGASAYLMIQGDNLDHLGNSTMKLPGPAIGFGFSVDVNWGLPPVWLQLSARAAVGMATNPWFLAGQGSIGGALHLGPFSIGAHADLALQLGPGAFLSADFRVCGSIDLWFTEIEGCVNLHIGPDKLGAVAPPPGPWGATKMSLSDRHYVEVAQAASTADAAPTVWPDVVPILQFDLGPDVTKLQTAFVGADGLQASGQTGNDKLRYTHHLNGVELWRMDGGAPVLLATGLEAAWQQPKQAEAGAGGAGNPAGARELALLTYRSDLWAHRRNDGGAHTAPGVDPVSTTSTACRVPHRAGAGWALGDVARPTGEGWTLPAAPDAGVHASRFTATVTIGRWSNGVQLSEAGMAGVLAAPLTFRPAAIVPVDELDVEGRAFTAGLALPFVWSYLSLNDSFKALRDDGRILATVVADTADASLREAVLWVIVDGTFPELRDEISVVDIDSGAAWLYTGAADLPGGRSRVGYSAPTSTRGARVTYSPLQRITILGVHATTWAAFGDAKAAATSAATAAATTDKHNNADPQFRTPLKLSADALYKVVVTTEVTGQTEQSSAPTPYPQPAQEFWFRTAKRPAPGAVVVHHPPRPELAWREAAWTQAVFKTEYLARYLKSYSPGDRTEHWYLADDLVANFDQDQVDQLAGLYGYRLDLRCVRTDGPPRSATVPAPWLVALSPAHWHDLIDTAVLDPLGKRYLDVDQAHSCPVPKSGASLKASTDALQPSATYQLNVVFVPNHVAGQPDAPPADPLPGIIFGTSRYRTPDAQIADLGFTNPAGAPHGQRGVTPAALPAPEISDAAYAAALSRLGLDGWPLPTAGRTSLLWTAGTALLAGVLVESPEPLSRPGRLDITGLQVNGVSFARRYGDAAQCRYLFVPAAPTEIAAGAPVTLRLGYTDAGTAKSATCAAISPAQGEAVR</sequence>
<reference evidence="1" key="2">
    <citation type="submission" date="2014-03" db="EMBL/GenBank/DDBJ databases">
        <authorList>
            <person name="Urmite Genomes"/>
        </authorList>
    </citation>
    <scope>NUCLEOTIDE SEQUENCE</scope>
    <source>
        <strain evidence="1">DSM 44829</strain>
    </source>
</reference>
<protein>
    <submittedName>
        <fullName evidence="1">Uncharacterized protein</fullName>
    </submittedName>
</protein>
<name>W9AWZ5_MYCCO</name>
<organism evidence="1 2">
    <name type="scientific">Mycolicibacterium cosmeticum</name>
    <dbReference type="NCBI Taxonomy" id="258533"/>
    <lineage>
        <taxon>Bacteria</taxon>
        <taxon>Bacillati</taxon>
        <taxon>Actinomycetota</taxon>
        <taxon>Actinomycetes</taxon>
        <taxon>Mycobacteriales</taxon>
        <taxon>Mycobacteriaceae</taxon>
        <taxon>Mycolicibacterium</taxon>
    </lineage>
</organism>
<evidence type="ECO:0000313" key="1">
    <source>
        <dbReference type="EMBL" id="CDO10354.1"/>
    </source>
</evidence>
<proteinExistence type="predicted"/>
<dbReference type="eggNOG" id="COG2885">
    <property type="taxonomic scope" value="Bacteria"/>
</dbReference>
<gene>
    <name evidence="1" type="ORF">BN977_05186</name>
</gene>
<reference evidence="1" key="1">
    <citation type="submission" date="2014-03" db="EMBL/GenBank/DDBJ databases">
        <title>Draft Genome Sequence of Mycobacterium cosmeticum DSM 44829.</title>
        <authorList>
            <person name="Croce O."/>
            <person name="Robert C."/>
            <person name="Raoult D."/>
            <person name="Drancourt M."/>
        </authorList>
    </citation>
    <scope>NUCLEOTIDE SEQUENCE [LARGE SCALE GENOMIC DNA]</scope>
    <source>
        <strain evidence="1">DSM 44829</strain>
    </source>
</reference>
<keyword evidence="2" id="KW-1185">Reference proteome</keyword>
<evidence type="ECO:0000313" key="2">
    <source>
        <dbReference type="Proteomes" id="UP000028870"/>
    </source>
</evidence>
<dbReference type="RefSeq" id="WP_036402431.1">
    <property type="nucleotide sequence ID" value="NZ_CCBB010000003.1"/>
</dbReference>
<dbReference type="EMBL" id="CCBB010000003">
    <property type="protein sequence ID" value="CDO10354.1"/>
    <property type="molecule type" value="Genomic_DNA"/>
</dbReference>
<dbReference type="OrthoDB" id="7051116at2"/>
<comment type="caution">
    <text evidence="1">The sequence shown here is derived from an EMBL/GenBank/DDBJ whole genome shotgun (WGS) entry which is preliminary data.</text>
</comment>
<dbReference type="STRING" id="258533.BN977_05186"/>
<accession>W9AWZ5</accession>
<dbReference type="Proteomes" id="UP000028870">
    <property type="component" value="Unassembled WGS sequence"/>
</dbReference>